<gene>
    <name evidence="1" type="ORF">Pan181_35880</name>
</gene>
<dbReference type="Proteomes" id="UP000315750">
    <property type="component" value="Chromosome"/>
</dbReference>
<sequence length="69" mass="7565">MLTSDPVLVPRLDLPRRLNRSISTIDRMIAAGTLPAVRIGTAVFVNETDVVRVKLLGSPVAANWRTPQQ</sequence>
<organism evidence="1 2">
    <name type="scientific">Aeoliella mucimassa</name>
    <dbReference type="NCBI Taxonomy" id="2527972"/>
    <lineage>
        <taxon>Bacteria</taxon>
        <taxon>Pseudomonadati</taxon>
        <taxon>Planctomycetota</taxon>
        <taxon>Planctomycetia</taxon>
        <taxon>Pirellulales</taxon>
        <taxon>Lacipirellulaceae</taxon>
        <taxon>Aeoliella</taxon>
    </lineage>
</organism>
<dbReference type="AlphaFoldDB" id="A0A518ARL4"/>
<evidence type="ECO:0008006" key="3">
    <source>
        <dbReference type="Google" id="ProtNLM"/>
    </source>
</evidence>
<proteinExistence type="predicted"/>
<keyword evidence="2" id="KW-1185">Reference proteome</keyword>
<evidence type="ECO:0000313" key="2">
    <source>
        <dbReference type="Proteomes" id="UP000315750"/>
    </source>
</evidence>
<dbReference type="KEGG" id="amuc:Pan181_35880"/>
<evidence type="ECO:0000313" key="1">
    <source>
        <dbReference type="EMBL" id="QDU57373.1"/>
    </source>
</evidence>
<dbReference type="EMBL" id="CP036278">
    <property type="protein sequence ID" value="QDU57373.1"/>
    <property type="molecule type" value="Genomic_DNA"/>
</dbReference>
<reference evidence="1 2" key="1">
    <citation type="submission" date="2019-02" db="EMBL/GenBank/DDBJ databases">
        <title>Deep-cultivation of Planctomycetes and their phenomic and genomic characterization uncovers novel biology.</title>
        <authorList>
            <person name="Wiegand S."/>
            <person name="Jogler M."/>
            <person name="Boedeker C."/>
            <person name="Pinto D."/>
            <person name="Vollmers J."/>
            <person name="Rivas-Marin E."/>
            <person name="Kohn T."/>
            <person name="Peeters S.H."/>
            <person name="Heuer A."/>
            <person name="Rast P."/>
            <person name="Oberbeckmann S."/>
            <person name="Bunk B."/>
            <person name="Jeske O."/>
            <person name="Meyerdierks A."/>
            <person name="Storesund J.E."/>
            <person name="Kallscheuer N."/>
            <person name="Luecker S."/>
            <person name="Lage O.M."/>
            <person name="Pohl T."/>
            <person name="Merkel B.J."/>
            <person name="Hornburger P."/>
            <person name="Mueller R.-W."/>
            <person name="Bruemmer F."/>
            <person name="Labrenz M."/>
            <person name="Spormann A.M."/>
            <person name="Op den Camp H."/>
            <person name="Overmann J."/>
            <person name="Amann R."/>
            <person name="Jetten M.S.M."/>
            <person name="Mascher T."/>
            <person name="Medema M.H."/>
            <person name="Devos D.P."/>
            <person name="Kaster A.-K."/>
            <person name="Ovreas L."/>
            <person name="Rohde M."/>
            <person name="Galperin M.Y."/>
            <person name="Jogler C."/>
        </authorList>
    </citation>
    <scope>NUCLEOTIDE SEQUENCE [LARGE SCALE GENOMIC DNA]</scope>
    <source>
        <strain evidence="1 2">Pan181</strain>
    </source>
</reference>
<protein>
    <recommendedName>
        <fullName evidence="3">Helix-turn-helix domain protein</fullName>
    </recommendedName>
</protein>
<accession>A0A518ARL4</accession>
<name>A0A518ARL4_9BACT</name>